<name>A0A822YM85_NELNU</name>
<keyword evidence="2" id="KW-1185">Reference proteome</keyword>
<accession>A0A822YM85</accession>
<evidence type="ECO:0000313" key="2">
    <source>
        <dbReference type="Proteomes" id="UP000607653"/>
    </source>
</evidence>
<evidence type="ECO:0000313" key="1">
    <source>
        <dbReference type="EMBL" id="DAD33193.1"/>
    </source>
</evidence>
<organism evidence="1 2">
    <name type="scientific">Nelumbo nucifera</name>
    <name type="common">Sacred lotus</name>
    <dbReference type="NCBI Taxonomy" id="4432"/>
    <lineage>
        <taxon>Eukaryota</taxon>
        <taxon>Viridiplantae</taxon>
        <taxon>Streptophyta</taxon>
        <taxon>Embryophyta</taxon>
        <taxon>Tracheophyta</taxon>
        <taxon>Spermatophyta</taxon>
        <taxon>Magnoliopsida</taxon>
        <taxon>Proteales</taxon>
        <taxon>Nelumbonaceae</taxon>
        <taxon>Nelumbo</taxon>
    </lineage>
</organism>
<gene>
    <name evidence="1" type="ORF">HUJ06_012044</name>
</gene>
<protein>
    <submittedName>
        <fullName evidence="1">Uncharacterized protein</fullName>
    </submittedName>
</protein>
<comment type="caution">
    <text evidence="1">The sequence shown here is derived from an EMBL/GenBank/DDBJ whole genome shotgun (WGS) entry which is preliminary data.</text>
</comment>
<reference evidence="1 2" key="1">
    <citation type="journal article" date="2020" name="Mol. Biol. Evol.">
        <title>Distinct Expression and Methylation Patterns for Genes with Different Fates following a Single Whole-Genome Duplication in Flowering Plants.</title>
        <authorList>
            <person name="Shi T."/>
            <person name="Rahmani R.S."/>
            <person name="Gugger P.F."/>
            <person name="Wang M."/>
            <person name="Li H."/>
            <person name="Zhang Y."/>
            <person name="Li Z."/>
            <person name="Wang Q."/>
            <person name="Van de Peer Y."/>
            <person name="Marchal K."/>
            <person name="Chen J."/>
        </authorList>
    </citation>
    <scope>NUCLEOTIDE SEQUENCE [LARGE SCALE GENOMIC DNA]</scope>
    <source>
        <tissue evidence="1">Leaf</tissue>
    </source>
</reference>
<dbReference type="EMBL" id="DUZY01000003">
    <property type="protein sequence ID" value="DAD33193.1"/>
    <property type="molecule type" value="Genomic_DNA"/>
</dbReference>
<dbReference type="Proteomes" id="UP000607653">
    <property type="component" value="Unassembled WGS sequence"/>
</dbReference>
<sequence length="42" mass="4581">MLGPPPFPPPLCTVNKVSKSSLSTKLKKLIINLVNWVHMHGG</sequence>
<dbReference type="AlphaFoldDB" id="A0A822YM85"/>
<proteinExistence type="predicted"/>